<keyword evidence="2" id="KW-1185">Reference proteome</keyword>
<evidence type="ECO:0000313" key="2">
    <source>
        <dbReference type="Proteomes" id="UP000011713"/>
    </source>
</evidence>
<dbReference type="AlphaFoldDB" id="M4BZ69"/>
<reference evidence="2" key="1">
    <citation type="journal article" date="2010" name="Science">
        <title>Signatures of adaptation to obligate biotrophy in the Hyaloperonospora arabidopsidis genome.</title>
        <authorList>
            <person name="Baxter L."/>
            <person name="Tripathy S."/>
            <person name="Ishaque N."/>
            <person name="Boot N."/>
            <person name="Cabral A."/>
            <person name="Kemen E."/>
            <person name="Thines M."/>
            <person name="Ah-Fong A."/>
            <person name="Anderson R."/>
            <person name="Badejoko W."/>
            <person name="Bittner-Eddy P."/>
            <person name="Boore J.L."/>
            <person name="Chibucos M.C."/>
            <person name="Coates M."/>
            <person name="Dehal P."/>
            <person name="Delehaunty K."/>
            <person name="Dong S."/>
            <person name="Downton P."/>
            <person name="Dumas B."/>
            <person name="Fabro G."/>
            <person name="Fronick C."/>
            <person name="Fuerstenberg S.I."/>
            <person name="Fulton L."/>
            <person name="Gaulin E."/>
            <person name="Govers F."/>
            <person name="Hughes L."/>
            <person name="Humphray S."/>
            <person name="Jiang R.H."/>
            <person name="Judelson H."/>
            <person name="Kamoun S."/>
            <person name="Kyung K."/>
            <person name="Meijer H."/>
            <person name="Minx P."/>
            <person name="Morris P."/>
            <person name="Nelson J."/>
            <person name="Phuntumart V."/>
            <person name="Qutob D."/>
            <person name="Rehmany A."/>
            <person name="Rougon-Cardoso A."/>
            <person name="Ryden P."/>
            <person name="Torto-Alalibo T."/>
            <person name="Studholme D."/>
            <person name="Wang Y."/>
            <person name="Win J."/>
            <person name="Wood J."/>
            <person name="Clifton S.W."/>
            <person name="Rogers J."/>
            <person name="Van den Ackerveken G."/>
            <person name="Jones J.D."/>
            <person name="McDowell J.M."/>
            <person name="Beynon J."/>
            <person name="Tyler B.M."/>
        </authorList>
    </citation>
    <scope>NUCLEOTIDE SEQUENCE [LARGE SCALE GENOMIC DNA]</scope>
    <source>
        <strain evidence="2">Emoy2</strain>
    </source>
</reference>
<sequence>MLKHKIATVPILRQFNPTREAVIIDYASEWAIFGVSSTISRRTAYAGDFYKPDPLS</sequence>
<reference evidence="1" key="2">
    <citation type="submission" date="2015-06" db="UniProtKB">
        <authorList>
            <consortium name="EnsemblProtists"/>
        </authorList>
    </citation>
    <scope>IDENTIFICATION</scope>
    <source>
        <strain evidence="1">Emoy2</strain>
    </source>
</reference>
<name>M4BZ69_HYAAE</name>
<evidence type="ECO:0000313" key="1">
    <source>
        <dbReference type="EnsemblProtists" id="HpaP811892"/>
    </source>
</evidence>
<accession>M4BZ69</accession>
<organism evidence="1 2">
    <name type="scientific">Hyaloperonospora arabidopsidis (strain Emoy2)</name>
    <name type="common">Downy mildew agent</name>
    <name type="synonym">Peronospora arabidopsidis</name>
    <dbReference type="NCBI Taxonomy" id="559515"/>
    <lineage>
        <taxon>Eukaryota</taxon>
        <taxon>Sar</taxon>
        <taxon>Stramenopiles</taxon>
        <taxon>Oomycota</taxon>
        <taxon>Peronosporomycetes</taxon>
        <taxon>Peronosporales</taxon>
        <taxon>Peronosporaceae</taxon>
        <taxon>Hyaloperonospora</taxon>
    </lineage>
</organism>
<dbReference type="Proteomes" id="UP000011713">
    <property type="component" value="Unassembled WGS sequence"/>
</dbReference>
<proteinExistence type="predicted"/>
<protein>
    <submittedName>
        <fullName evidence="1">Uncharacterized protein</fullName>
    </submittedName>
</protein>
<dbReference type="EnsemblProtists" id="HpaT811892">
    <property type="protein sequence ID" value="HpaP811892"/>
    <property type="gene ID" value="HpaG811892"/>
</dbReference>
<dbReference type="HOGENOM" id="CLU_3018369_0_0_1"/>
<dbReference type="VEuPathDB" id="FungiDB:HpaG811892"/>
<dbReference type="EMBL" id="JH598056">
    <property type="status" value="NOT_ANNOTATED_CDS"/>
    <property type="molecule type" value="Genomic_DNA"/>
</dbReference>
<dbReference type="InParanoid" id="M4BZ69"/>